<organism evidence="1">
    <name type="scientific">Gongylonema pulchrum</name>
    <dbReference type="NCBI Taxonomy" id="637853"/>
    <lineage>
        <taxon>Eukaryota</taxon>
        <taxon>Metazoa</taxon>
        <taxon>Ecdysozoa</taxon>
        <taxon>Nematoda</taxon>
        <taxon>Chromadorea</taxon>
        <taxon>Rhabditida</taxon>
        <taxon>Spirurina</taxon>
        <taxon>Spiruromorpha</taxon>
        <taxon>Spiruroidea</taxon>
        <taxon>Gongylonematidae</taxon>
        <taxon>Gongylonema</taxon>
    </lineage>
</organism>
<proteinExistence type="predicted"/>
<protein>
    <submittedName>
        <fullName evidence="1">Ovule protein</fullName>
    </submittedName>
</protein>
<sequence length="50" mass="5943">LWKRMNRWNTCVKRSVILDLQLSIHGRMTEYQSMNPSISSDSFCINLKQL</sequence>
<accession>A0A183D471</accession>
<name>A0A183D471_9BILA</name>
<evidence type="ECO:0000313" key="1">
    <source>
        <dbReference type="WBParaSite" id="GPUH_0000351801-mRNA-1"/>
    </source>
</evidence>
<reference evidence="1" key="1">
    <citation type="submission" date="2016-06" db="UniProtKB">
        <authorList>
            <consortium name="WormBaseParasite"/>
        </authorList>
    </citation>
    <scope>IDENTIFICATION</scope>
</reference>
<dbReference type="AlphaFoldDB" id="A0A183D471"/>
<dbReference type="WBParaSite" id="GPUH_0000351801-mRNA-1">
    <property type="protein sequence ID" value="GPUH_0000351801-mRNA-1"/>
    <property type="gene ID" value="GPUH_0000351801"/>
</dbReference>